<dbReference type="EMBL" id="JAHUZE010000004">
    <property type="protein sequence ID" value="MBV7380456.1"/>
    <property type="molecule type" value="Genomic_DNA"/>
</dbReference>
<feature type="transmembrane region" description="Helical" evidence="1">
    <location>
        <begin position="56"/>
        <end position="76"/>
    </location>
</feature>
<dbReference type="Pfam" id="PF08592">
    <property type="entry name" value="Anthrone_oxy"/>
    <property type="match status" value="1"/>
</dbReference>
<keyword evidence="1" id="KW-1133">Transmembrane helix</keyword>
<organism evidence="2 3">
    <name type="scientific">Maritimibacter dapengensis</name>
    <dbReference type="NCBI Taxonomy" id="2836868"/>
    <lineage>
        <taxon>Bacteria</taxon>
        <taxon>Pseudomonadati</taxon>
        <taxon>Pseudomonadota</taxon>
        <taxon>Alphaproteobacteria</taxon>
        <taxon>Rhodobacterales</taxon>
        <taxon>Roseobacteraceae</taxon>
        <taxon>Maritimibacter</taxon>
    </lineage>
</organism>
<accession>A0ABS6T7I6</accession>
<evidence type="ECO:0000256" key="1">
    <source>
        <dbReference type="SAM" id="Phobius"/>
    </source>
</evidence>
<evidence type="ECO:0000313" key="3">
    <source>
        <dbReference type="Proteomes" id="UP000756530"/>
    </source>
</evidence>
<proteinExistence type="predicted"/>
<evidence type="ECO:0000313" key="2">
    <source>
        <dbReference type="EMBL" id="MBV7380456.1"/>
    </source>
</evidence>
<name>A0ABS6T7I6_9RHOB</name>
<feature type="transmembrane region" description="Helical" evidence="1">
    <location>
        <begin position="85"/>
        <end position="106"/>
    </location>
</feature>
<dbReference type="InterPro" id="IPR013901">
    <property type="entry name" value="Anthrone_oxy"/>
</dbReference>
<sequence length="169" mass="17957">MTSLLKPIAFLSLLLAGAIFGFFYAWVCSTMWGLDAIDPRIAIAAMNGMNDSVRNAVFAPAFFGTPVALIVTAVFAKTAGRDRSAWAFGLAAAMYIVGAFAVTVAVNVPMNRVLLDTAVPDDIDAARAIWTGYSGRWQMFNTLRTVVSAGVLLLTGWGVFRLGAERAGG</sequence>
<keyword evidence="1" id="KW-0472">Membrane</keyword>
<keyword evidence="3" id="KW-1185">Reference proteome</keyword>
<keyword evidence="1" id="KW-0812">Transmembrane</keyword>
<gene>
    <name evidence="2" type="ORF">KJP28_16140</name>
</gene>
<protein>
    <submittedName>
        <fullName evidence="2">DUF1772 domain-containing protein</fullName>
    </submittedName>
</protein>
<dbReference type="Proteomes" id="UP000756530">
    <property type="component" value="Unassembled WGS sequence"/>
</dbReference>
<comment type="caution">
    <text evidence="2">The sequence shown here is derived from an EMBL/GenBank/DDBJ whole genome shotgun (WGS) entry which is preliminary data.</text>
</comment>
<reference evidence="2 3" key="1">
    <citation type="submission" date="2021-05" db="EMBL/GenBank/DDBJ databases">
        <title>Culturable bacteria isolated from Daya Bay.</title>
        <authorList>
            <person name="Zheng W."/>
            <person name="Yu S."/>
            <person name="Huang Y."/>
        </authorList>
    </citation>
    <scope>NUCLEOTIDE SEQUENCE [LARGE SCALE GENOMIC DNA]</scope>
    <source>
        <strain evidence="2 3">DP4N28-5</strain>
    </source>
</reference>
<feature type="transmembrane region" description="Helical" evidence="1">
    <location>
        <begin position="7"/>
        <end position="27"/>
    </location>
</feature>
<dbReference type="RefSeq" id="WP_218393663.1">
    <property type="nucleotide sequence ID" value="NZ_JAHUZE010000004.1"/>
</dbReference>
<feature type="transmembrane region" description="Helical" evidence="1">
    <location>
        <begin position="146"/>
        <end position="164"/>
    </location>
</feature>